<keyword evidence="3" id="KW-0234">DNA repair</keyword>
<dbReference type="OMA" id="YENVRPP"/>
<dbReference type="PANTHER" id="PTHR15272:SF0">
    <property type="entry name" value="CHROMATIN ASSEMBLY FACTOR 1 SUBUNIT A"/>
    <property type="match status" value="1"/>
</dbReference>
<protein>
    <submittedName>
        <fullName evidence="8">Uncharacterized protein</fullName>
    </submittedName>
</protein>
<dbReference type="GO" id="GO:0006334">
    <property type="term" value="P:nucleosome assembly"/>
    <property type="evidence" value="ECO:0007669"/>
    <property type="project" value="TreeGrafter"/>
</dbReference>
<feature type="region of interest" description="Disordered" evidence="5">
    <location>
        <begin position="504"/>
        <end position="552"/>
    </location>
</feature>
<dbReference type="GeneID" id="19272644"/>
<dbReference type="KEGG" id="pfy:PFICI_07631"/>
<dbReference type="EMBL" id="KI912113">
    <property type="protein sequence ID" value="ETS80102.1"/>
    <property type="molecule type" value="Genomic_DNA"/>
</dbReference>
<evidence type="ECO:0000256" key="5">
    <source>
        <dbReference type="SAM" id="MobiDB-lite"/>
    </source>
</evidence>
<feature type="region of interest" description="Disordered" evidence="5">
    <location>
        <begin position="1"/>
        <end position="28"/>
    </location>
</feature>
<dbReference type="PANTHER" id="PTHR15272">
    <property type="entry name" value="CHROMATIN ASSEMBLY FACTOR 1 SUBUNIT A CAF-1 SUBUNIT A"/>
    <property type="match status" value="1"/>
</dbReference>
<gene>
    <name evidence="8" type="ORF">PFICI_07631</name>
</gene>
<feature type="compositionally biased region" description="Basic and acidic residues" evidence="5">
    <location>
        <begin position="17"/>
        <end position="28"/>
    </location>
</feature>
<evidence type="ECO:0000259" key="6">
    <source>
        <dbReference type="Pfam" id="PF12253"/>
    </source>
</evidence>
<evidence type="ECO:0000256" key="3">
    <source>
        <dbReference type="ARBA" id="ARBA00023204"/>
    </source>
</evidence>
<dbReference type="InterPro" id="IPR048800">
    <property type="entry name" value="Cac1-like_C"/>
</dbReference>
<dbReference type="GO" id="GO:0005634">
    <property type="term" value="C:nucleus"/>
    <property type="evidence" value="ECO:0007669"/>
    <property type="project" value="UniProtKB-SubCell"/>
</dbReference>
<feature type="region of interest" description="Disordered" evidence="5">
    <location>
        <begin position="61"/>
        <end position="226"/>
    </location>
</feature>
<name>W3X3W3_PESFW</name>
<dbReference type="FunCoup" id="W3X3W3">
    <property type="interactions" value="105"/>
</dbReference>
<keyword evidence="2" id="KW-0227">DNA damage</keyword>
<dbReference type="AlphaFoldDB" id="W3X3W3"/>
<dbReference type="Pfam" id="PF21796">
    <property type="entry name" value="Cac1_C"/>
    <property type="match status" value="1"/>
</dbReference>
<evidence type="ECO:0000313" key="8">
    <source>
        <dbReference type="EMBL" id="ETS80102.1"/>
    </source>
</evidence>
<dbReference type="OrthoDB" id="79480at2759"/>
<comment type="subcellular location">
    <subcellularLocation>
        <location evidence="1">Nucleus</location>
    </subcellularLocation>
</comment>
<dbReference type="Proteomes" id="UP000030651">
    <property type="component" value="Unassembled WGS sequence"/>
</dbReference>
<dbReference type="HOGENOM" id="CLU_013392_3_0_1"/>
<keyword evidence="9" id="KW-1185">Reference proteome</keyword>
<dbReference type="STRING" id="1229662.W3X3W3"/>
<keyword evidence="4" id="KW-0539">Nucleus</keyword>
<feature type="domain" description="Chromatin assembly factor 1 subunit Cac1-like C-terminal" evidence="7">
    <location>
        <begin position="563"/>
        <end position="623"/>
    </location>
</feature>
<feature type="compositionally biased region" description="Basic and acidic residues" evidence="5">
    <location>
        <begin position="129"/>
        <end position="186"/>
    </location>
</feature>
<dbReference type="InParanoid" id="W3X3W3"/>
<dbReference type="RefSeq" id="XP_007834403.1">
    <property type="nucleotide sequence ID" value="XM_007836212.1"/>
</dbReference>
<evidence type="ECO:0000256" key="2">
    <source>
        <dbReference type="ARBA" id="ARBA00022763"/>
    </source>
</evidence>
<dbReference type="Pfam" id="PF12253">
    <property type="entry name" value="CAF1A_dimeriz"/>
    <property type="match status" value="1"/>
</dbReference>
<feature type="domain" description="Chromatin assembly factor 1 subunit A dimerization" evidence="6">
    <location>
        <begin position="358"/>
        <end position="429"/>
    </location>
</feature>
<dbReference type="GO" id="GO:0033186">
    <property type="term" value="C:CAF-1 complex"/>
    <property type="evidence" value="ECO:0007669"/>
    <property type="project" value="TreeGrafter"/>
</dbReference>
<evidence type="ECO:0000259" key="7">
    <source>
        <dbReference type="Pfam" id="PF21796"/>
    </source>
</evidence>
<feature type="region of interest" description="Disordered" evidence="5">
    <location>
        <begin position="401"/>
        <end position="439"/>
    </location>
</feature>
<dbReference type="eggNOG" id="ENOG502RY5G">
    <property type="taxonomic scope" value="Eukaryota"/>
</dbReference>
<feature type="compositionally biased region" description="Low complexity" evidence="5">
    <location>
        <begin position="73"/>
        <end position="88"/>
    </location>
</feature>
<feature type="compositionally biased region" description="Low complexity" evidence="5">
    <location>
        <begin position="108"/>
        <end position="117"/>
    </location>
</feature>
<evidence type="ECO:0000256" key="1">
    <source>
        <dbReference type="ARBA" id="ARBA00004123"/>
    </source>
</evidence>
<evidence type="ECO:0000256" key="4">
    <source>
        <dbReference type="ARBA" id="ARBA00023242"/>
    </source>
</evidence>
<evidence type="ECO:0000313" key="9">
    <source>
        <dbReference type="Proteomes" id="UP000030651"/>
    </source>
</evidence>
<dbReference type="GO" id="GO:0006281">
    <property type="term" value="P:DNA repair"/>
    <property type="evidence" value="ECO:0007669"/>
    <property type="project" value="UniProtKB-KW"/>
</dbReference>
<organism evidence="8 9">
    <name type="scientific">Pestalotiopsis fici (strain W106-1 / CGMCC3.15140)</name>
    <dbReference type="NCBI Taxonomy" id="1229662"/>
    <lineage>
        <taxon>Eukaryota</taxon>
        <taxon>Fungi</taxon>
        <taxon>Dikarya</taxon>
        <taxon>Ascomycota</taxon>
        <taxon>Pezizomycotina</taxon>
        <taxon>Sordariomycetes</taxon>
        <taxon>Xylariomycetidae</taxon>
        <taxon>Amphisphaeriales</taxon>
        <taxon>Sporocadaceae</taxon>
        <taxon>Pestalotiopsis</taxon>
    </lineage>
</organism>
<sequence length="632" mass="69485">MSPNIQESELSSRKRSHDQFTEATFKVEDTSVENHLEIKAEDASGINGALQDIPLVSITKHDANKARSGSPAPSVDSELSSVRSSPSPMQDDLTPSTSPMAPLPTGTAPQSTSAMPPSAAPPAKKKRKTAEEKETEERERAAKKAKKEEEMAVKAKEKEAKDAAKAAKVAEKEEKDRKKKEEEDKKKRAQPSIFGFLKAKPAALGELSPNQQPSKKAVDGSPVRPRAPIVMPITASPSAKEAKPQKSAYDKLFQPFFVKSDVKLAVNPFQMDEETMAAKSRILDEHIRGDRGEVATKPFDPVATFQFSGVPTTRGKQHIAVKKIMAEMSGDTVPSHQSESQQLRLTNAQDQLRSIPVKVLSFFEDVRPAYVGTVTSTPKVHLGKLARRPTGRLLSLNYEYDSEAEWEEEEGEDLDEDDLEDEGEEGEEEMGDFLDDAEDVSATRPAFLTETEPVSTGICFENRTRLAHNADGEVCPTVYKYRMEFILDSLEHHHSIDPFSTDYWQSKSAPGPASTQQSKLTKTAGKNPQAGMAPPPLPGSSPAATSASDQPDWSTLMPKSMFPEFKRAIINKEYNFLTKVGIVDMLSKKFPTVNKGQVKATLDFLAERSSLPGAKKSAKVWVLRPEHALDKD</sequence>
<reference evidence="9" key="1">
    <citation type="journal article" date="2015" name="BMC Genomics">
        <title>Genomic and transcriptomic analysis of the endophytic fungus Pestalotiopsis fici reveals its lifestyle and high potential for synthesis of natural products.</title>
        <authorList>
            <person name="Wang X."/>
            <person name="Zhang X."/>
            <person name="Liu L."/>
            <person name="Xiang M."/>
            <person name="Wang W."/>
            <person name="Sun X."/>
            <person name="Che Y."/>
            <person name="Guo L."/>
            <person name="Liu G."/>
            <person name="Guo L."/>
            <person name="Wang C."/>
            <person name="Yin W.B."/>
            <person name="Stadler M."/>
            <person name="Zhang X."/>
            <person name="Liu X."/>
        </authorList>
    </citation>
    <scope>NUCLEOTIDE SEQUENCE [LARGE SCALE GENOMIC DNA]</scope>
    <source>
        <strain evidence="9">W106-1 / CGMCC3.15140</strain>
    </source>
</reference>
<proteinExistence type="predicted"/>
<accession>W3X3W3</accession>
<dbReference type="InterPro" id="IPR022043">
    <property type="entry name" value="CAF1A_DD"/>
</dbReference>
<feature type="compositionally biased region" description="Polar residues" evidence="5">
    <location>
        <begin position="504"/>
        <end position="526"/>
    </location>
</feature>